<protein>
    <recommendedName>
        <fullName evidence="9">Lipid A biosynthesis acyltransferase</fullName>
    </recommendedName>
</protein>
<accession>A0A3R5XZ08</accession>
<dbReference type="KEGG" id="gtl:EP073_12565"/>
<dbReference type="AlphaFoldDB" id="A0A3R5XZ08"/>
<keyword evidence="5" id="KW-0472">Membrane</keyword>
<dbReference type="InterPro" id="IPR004960">
    <property type="entry name" value="LipA_acyltrans"/>
</dbReference>
<dbReference type="EMBL" id="CP035108">
    <property type="protein sequence ID" value="QAR34206.1"/>
    <property type="molecule type" value="Genomic_DNA"/>
</dbReference>
<organism evidence="7 8">
    <name type="scientific">Geovibrio thiophilus</name>
    <dbReference type="NCBI Taxonomy" id="139438"/>
    <lineage>
        <taxon>Bacteria</taxon>
        <taxon>Pseudomonadati</taxon>
        <taxon>Deferribacterota</taxon>
        <taxon>Deferribacteres</taxon>
        <taxon>Deferribacterales</taxon>
        <taxon>Geovibrionaceae</taxon>
        <taxon>Geovibrio</taxon>
    </lineage>
</organism>
<sequence>MHLLIKFFYLLLGGRSLGFLRRTGSFLGFVFWYLLPARRKIAIKNAEIVGAPDPVKCARESFRHTFMSYMEAFYIGRVDEKFLEKYIKIICRCEKPDPITGEIIVSAHFGCWELAAPSLAVISPLRIGLLARKIKDPKIDEFVKGRRDFSDKLIYLHHRDCAEEISRLIASNAHIAALLDHASTEKDSIFIPFFGIKTTFNKGLPLIAVRRNIPIRPAFMKRTDEGAEMIFLEQILPDPNLKPKDRINDVAIKINKAFEEIISKNPEQWYLLHKRFKKTEDENGKVSRRFY</sequence>
<keyword evidence="6" id="KW-0012">Acyltransferase</keyword>
<keyword evidence="8" id="KW-1185">Reference proteome</keyword>
<keyword evidence="4" id="KW-0808">Transferase</keyword>
<evidence type="ECO:0000256" key="1">
    <source>
        <dbReference type="ARBA" id="ARBA00004533"/>
    </source>
</evidence>
<evidence type="ECO:0000256" key="3">
    <source>
        <dbReference type="ARBA" id="ARBA00022519"/>
    </source>
</evidence>
<proteinExistence type="predicted"/>
<dbReference type="PANTHER" id="PTHR30606">
    <property type="entry name" value="LIPID A BIOSYNTHESIS LAUROYL ACYLTRANSFERASE"/>
    <property type="match status" value="1"/>
</dbReference>
<dbReference type="GO" id="GO:0009247">
    <property type="term" value="P:glycolipid biosynthetic process"/>
    <property type="evidence" value="ECO:0007669"/>
    <property type="project" value="UniProtKB-ARBA"/>
</dbReference>
<evidence type="ECO:0008006" key="9">
    <source>
        <dbReference type="Google" id="ProtNLM"/>
    </source>
</evidence>
<dbReference type="Pfam" id="PF03279">
    <property type="entry name" value="Lip_A_acyltrans"/>
    <property type="match status" value="1"/>
</dbReference>
<gene>
    <name evidence="7" type="ORF">EP073_12565</name>
</gene>
<dbReference type="PANTHER" id="PTHR30606:SF10">
    <property type="entry name" value="PHOSPHATIDYLINOSITOL MANNOSIDE ACYLTRANSFERASE"/>
    <property type="match status" value="1"/>
</dbReference>
<dbReference type="Proteomes" id="UP000287502">
    <property type="component" value="Chromosome"/>
</dbReference>
<keyword evidence="2" id="KW-1003">Cell membrane</keyword>
<dbReference type="GO" id="GO:0016746">
    <property type="term" value="F:acyltransferase activity"/>
    <property type="evidence" value="ECO:0007669"/>
    <property type="project" value="UniProtKB-KW"/>
</dbReference>
<evidence type="ECO:0000256" key="2">
    <source>
        <dbReference type="ARBA" id="ARBA00022475"/>
    </source>
</evidence>
<name>A0A3R5XZ08_9BACT</name>
<reference evidence="7 8" key="1">
    <citation type="submission" date="2019-01" db="EMBL/GenBank/DDBJ databases">
        <title>Geovibrio thiophilus DSM 11263, complete genome.</title>
        <authorList>
            <person name="Spring S."/>
            <person name="Bunk B."/>
            <person name="Sproer C."/>
        </authorList>
    </citation>
    <scope>NUCLEOTIDE SEQUENCE [LARGE SCALE GENOMIC DNA]</scope>
    <source>
        <strain evidence="7 8">DSM 11263</strain>
    </source>
</reference>
<evidence type="ECO:0000256" key="6">
    <source>
        <dbReference type="ARBA" id="ARBA00023315"/>
    </source>
</evidence>
<evidence type="ECO:0000256" key="4">
    <source>
        <dbReference type="ARBA" id="ARBA00022679"/>
    </source>
</evidence>
<dbReference type="CDD" id="cd07984">
    <property type="entry name" value="LPLAT_LABLAT-like"/>
    <property type="match status" value="1"/>
</dbReference>
<evidence type="ECO:0000313" key="7">
    <source>
        <dbReference type="EMBL" id="QAR34206.1"/>
    </source>
</evidence>
<comment type="subcellular location">
    <subcellularLocation>
        <location evidence="1">Cell inner membrane</location>
    </subcellularLocation>
</comment>
<evidence type="ECO:0000313" key="8">
    <source>
        <dbReference type="Proteomes" id="UP000287502"/>
    </source>
</evidence>
<dbReference type="OrthoDB" id="9803456at2"/>
<dbReference type="GO" id="GO:0005886">
    <property type="term" value="C:plasma membrane"/>
    <property type="evidence" value="ECO:0007669"/>
    <property type="project" value="UniProtKB-SubCell"/>
</dbReference>
<keyword evidence="3" id="KW-0997">Cell inner membrane</keyword>
<evidence type="ECO:0000256" key="5">
    <source>
        <dbReference type="ARBA" id="ARBA00023136"/>
    </source>
</evidence>